<sequence length="241" mass="27965">MRTLVIGDIHGALIALQQVLQRAQITPKDHLIFLGDYADGWSQTPQVLDFLIEYQQQHHCTFLRGNHDALCYDFLCGKTNDTMWYQHGGKATVKAYENISENTKEVHRNFLFALEDYYLDDDNRLFLHAGFTNLRGVAYEYFTEMLYWDRTLWETACSTTLAPTHPQYPTRLRLYKQIYIGHTPTTRLGSTHPLTFHNVTNVDTGAAFKGVITILDIDNNTYWQSDPVYTLYPQEQGRNTK</sequence>
<evidence type="ECO:0000313" key="3">
    <source>
        <dbReference type="Proteomes" id="UP000681610"/>
    </source>
</evidence>
<organism evidence="2 3">
    <name type="scientific">Capnocytophaga bilenii</name>
    <dbReference type="NCBI Taxonomy" id="2819369"/>
    <lineage>
        <taxon>Bacteria</taxon>
        <taxon>Pseudomonadati</taxon>
        <taxon>Bacteroidota</taxon>
        <taxon>Flavobacteriia</taxon>
        <taxon>Flavobacteriales</taxon>
        <taxon>Flavobacteriaceae</taxon>
        <taxon>Capnocytophaga</taxon>
    </lineage>
</organism>
<dbReference type="PANTHER" id="PTHR42850:SF4">
    <property type="entry name" value="ZINC-DEPENDENT ENDOPOLYPHOSPHATASE"/>
    <property type="match status" value="1"/>
</dbReference>
<accession>A0ABS3PV75</accession>
<gene>
    <name evidence="2" type="ORF">J4N46_02060</name>
</gene>
<reference evidence="2 3" key="1">
    <citation type="submission" date="2021-03" db="EMBL/GenBank/DDBJ databases">
        <title>Isolation and description of Capnocytophaga bilenii sp. nov., a novel Capnocytophaga species, isolated from a gingivitis subject.</title>
        <authorList>
            <person name="Antezack A."/>
            <person name="Monnet-Corti V."/>
            <person name="La Scola B."/>
        </authorList>
    </citation>
    <scope>NUCLEOTIDE SEQUENCE [LARGE SCALE GENOMIC DNA]</scope>
    <source>
        <strain evidence="2 3">Marseille-Q4570</strain>
    </source>
</reference>
<dbReference type="InterPro" id="IPR029052">
    <property type="entry name" value="Metallo-depent_PP-like"/>
</dbReference>
<dbReference type="EMBL" id="JAGDYP010000001">
    <property type="protein sequence ID" value="MBO1883230.1"/>
    <property type="molecule type" value="Genomic_DNA"/>
</dbReference>
<dbReference type="Gene3D" id="3.60.21.10">
    <property type="match status" value="1"/>
</dbReference>
<dbReference type="PANTHER" id="PTHR42850">
    <property type="entry name" value="METALLOPHOSPHOESTERASE"/>
    <property type="match status" value="1"/>
</dbReference>
<comment type="caution">
    <text evidence="2">The sequence shown here is derived from an EMBL/GenBank/DDBJ whole genome shotgun (WGS) entry which is preliminary data.</text>
</comment>
<dbReference type="Proteomes" id="UP000681610">
    <property type="component" value="Unassembled WGS sequence"/>
</dbReference>
<protein>
    <submittedName>
        <fullName evidence="2">Serine/threonine protein phosphatase</fullName>
    </submittedName>
</protein>
<dbReference type="RefSeq" id="WP_208057926.1">
    <property type="nucleotide sequence ID" value="NZ_JAGDYP010000001.1"/>
</dbReference>
<dbReference type="Pfam" id="PF00149">
    <property type="entry name" value="Metallophos"/>
    <property type="match status" value="1"/>
</dbReference>
<name>A0ABS3PV75_9FLAO</name>
<evidence type="ECO:0000259" key="1">
    <source>
        <dbReference type="Pfam" id="PF00149"/>
    </source>
</evidence>
<feature type="domain" description="Calcineurin-like phosphoesterase" evidence="1">
    <location>
        <begin position="1"/>
        <end position="139"/>
    </location>
</feature>
<proteinExistence type="predicted"/>
<evidence type="ECO:0000313" key="2">
    <source>
        <dbReference type="EMBL" id="MBO1883230.1"/>
    </source>
</evidence>
<dbReference type="InterPro" id="IPR050126">
    <property type="entry name" value="Ap4A_hydrolase"/>
</dbReference>
<keyword evidence="3" id="KW-1185">Reference proteome</keyword>
<dbReference type="InterPro" id="IPR004843">
    <property type="entry name" value="Calcineurin-like_PHP"/>
</dbReference>
<dbReference type="SUPFAM" id="SSF56300">
    <property type="entry name" value="Metallo-dependent phosphatases"/>
    <property type="match status" value="1"/>
</dbReference>